<keyword evidence="1" id="KW-1133">Transmembrane helix</keyword>
<dbReference type="NCBIfam" id="TIGR03753">
    <property type="entry name" value="blh_monoox"/>
    <property type="match status" value="1"/>
</dbReference>
<feature type="transmembrane region" description="Helical" evidence="1">
    <location>
        <begin position="33"/>
        <end position="49"/>
    </location>
</feature>
<feature type="transmembrane region" description="Helical" evidence="1">
    <location>
        <begin position="267"/>
        <end position="285"/>
    </location>
</feature>
<dbReference type="AlphaFoldDB" id="A4GI47"/>
<reference evidence="2" key="1">
    <citation type="journal article" date="2007" name="Environ. Microbiol.">
        <title>Proteorhodopsin photosystem gene clusters exhibit co-evolutionary trends and shared ancestry among diverse marine microbial phyla.</title>
        <authorList>
            <person name="McCarren J."/>
            <person name="Delong E.F."/>
        </authorList>
    </citation>
    <scope>NUCLEOTIDE SEQUENCE</scope>
</reference>
<organism evidence="2">
    <name type="scientific">uncultured marine bacterium EB0_41B09</name>
    <dbReference type="NCBI Taxonomy" id="415438"/>
    <lineage>
        <taxon>Bacteria</taxon>
        <taxon>environmental samples</taxon>
    </lineage>
</organism>
<dbReference type="InterPro" id="IPR022270">
    <property type="entry name" value="Blh_diox"/>
</dbReference>
<keyword evidence="2" id="KW-0560">Oxidoreductase</keyword>
<feature type="transmembrane region" description="Helical" evidence="1">
    <location>
        <begin position="100"/>
        <end position="118"/>
    </location>
</feature>
<sequence>MVRYYRYHYEHAKKINAQGSFEEEMNKILKHQIFVIMSGLVMLSLYFFLLPTTHLNLDFTLLSKANPILLISFLLISTLGISHGAFDGKIIWESGSKKNAFILYLIYISISLLGLLLWLSSATLGLFILLAISTIHFGHSDLAYMDNKQKYLKYSWGLSMTFMPVLFHHASVSEIFYLLTDSDIISSSLSFLKYLISLNLIFLTSYIIFNLFKTKDKIYFLLTGELTIMIILGYYLHPLVWFAFYFCILHGIRALINYNFNFFSDMLWLLLFTAPITLIIIYMNLSLSLEGFLIVFPILACLTIAHMLLPKIISFSKTKVI</sequence>
<keyword evidence="1" id="KW-0472">Membrane</keyword>
<proteinExistence type="predicted"/>
<dbReference type="EMBL" id="EF089400">
    <property type="protein sequence ID" value="ABL97758.1"/>
    <property type="molecule type" value="Genomic_DNA"/>
</dbReference>
<evidence type="ECO:0000313" key="2">
    <source>
        <dbReference type="EMBL" id="ABL97758.1"/>
    </source>
</evidence>
<gene>
    <name evidence="2" type="ORF">MBMO_EB0-41B09.0028</name>
</gene>
<feature type="transmembrane region" description="Helical" evidence="1">
    <location>
        <begin position="156"/>
        <end position="179"/>
    </location>
</feature>
<feature type="transmembrane region" description="Helical" evidence="1">
    <location>
        <begin position="291"/>
        <end position="309"/>
    </location>
</feature>
<name>A4GI47_9BACT</name>
<feature type="transmembrane region" description="Helical" evidence="1">
    <location>
        <begin position="191"/>
        <end position="211"/>
    </location>
</feature>
<keyword evidence="1" id="KW-0812">Transmembrane</keyword>
<dbReference type="GO" id="GO:0016702">
    <property type="term" value="F:oxidoreductase activity, acting on single donors with incorporation of molecular oxygen, incorporation of two atoms of oxygen"/>
    <property type="evidence" value="ECO:0007669"/>
    <property type="project" value="InterPro"/>
</dbReference>
<evidence type="ECO:0000256" key="1">
    <source>
        <dbReference type="SAM" id="Phobius"/>
    </source>
</evidence>
<feature type="transmembrane region" description="Helical" evidence="1">
    <location>
        <begin position="69"/>
        <end position="88"/>
    </location>
</feature>
<dbReference type="Pfam" id="PF15461">
    <property type="entry name" value="BCD"/>
    <property type="match status" value="1"/>
</dbReference>
<protein>
    <submittedName>
        <fullName evidence="2">Blh beta-carotene dioxygenase</fullName>
    </submittedName>
</protein>
<accession>A4GI47</accession>
<keyword evidence="2" id="KW-0223">Dioxygenase</keyword>